<keyword evidence="4 5" id="KW-0472">Membrane</keyword>
<dbReference type="InterPro" id="IPR036259">
    <property type="entry name" value="MFS_trans_sf"/>
</dbReference>
<evidence type="ECO:0000256" key="2">
    <source>
        <dbReference type="ARBA" id="ARBA00022692"/>
    </source>
</evidence>
<feature type="transmembrane region" description="Helical" evidence="5">
    <location>
        <begin position="157"/>
        <end position="179"/>
    </location>
</feature>
<feature type="transmembrane region" description="Helical" evidence="5">
    <location>
        <begin position="64"/>
        <end position="87"/>
    </location>
</feature>
<organism evidence="7 8">
    <name type="scientific">Silvibacterium bohemicum</name>
    <dbReference type="NCBI Taxonomy" id="1577686"/>
    <lineage>
        <taxon>Bacteria</taxon>
        <taxon>Pseudomonadati</taxon>
        <taxon>Acidobacteriota</taxon>
        <taxon>Terriglobia</taxon>
        <taxon>Terriglobales</taxon>
        <taxon>Acidobacteriaceae</taxon>
        <taxon>Silvibacterium</taxon>
    </lineage>
</organism>
<keyword evidence="2 5" id="KW-0812">Transmembrane</keyword>
<gene>
    <name evidence="7" type="ORF">HNQ77_001826</name>
</gene>
<feature type="transmembrane region" description="Helical" evidence="5">
    <location>
        <begin position="305"/>
        <end position="326"/>
    </location>
</feature>
<dbReference type="PROSITE" id="PS50850">
    <property type="entry name" value="MFS"/>
    <property type="match status" value="1"/>
</dbReference>
<evidence type="ECO:0000313" key="8">
    <source>
        <dbReference type="Proteomes" id="UP000538666"/>
    </source>
</evidence>
<feature type="transmembrane region" description="Helical" evidence="5">
    <location>
        <begin position="424"/>
        <end position="442"/>
    </location>
</feature>
<feature type="transmembrane region" description="Helical" evidence="5">
    <location>
        <begin position="33"/>
        <end position="52"/>
    </location>
</feature>
<keyword evidence="8" id="KW-1185">Reference proteome</keyword>
<dbReference type="InterPro" id="IPR005828">
    <property type="entry name" value="MFS_sugar_transport-like"/>
</dbReference>
<evidence type="ECO:0000256" key="1">
    <source>
        <dbReference type="ARBA" id="ARBA00004141"/>
    </source>
</evidence>
<reference evidence="7 8" key="1">
    <citation type="submission" date="2020-08" db="EMBL/GenBank/DDBJ databases">
        <title>Genomic Encyclopedia of Type Strains, Phase IV (KMG-IV): sequencing the most valuable type-strain genomes for metagenomic binning, comparative biology and taxonomic classification.</title>
        <authorList>
            <person name="Goeker M."/>
        </authorList>
    </citation>
    <scope>NUCLEOTIDE SEQUENCE [LARGE SCALE GENOMIC DNA]</scope>
    <source>
        <strain evidence="7 8">DSM 103733</strain>
    </source>
</reference>
<evidence type="ECO:0000256" key="3">
    <source>
        <dbReference type="ARBA" id="ARBA00022989"/>
    </source>
</evidence>
<dbReference type="PANTHER" id="PTHR23508:SF10">
    <property type="entry name" value="CARBOXYLIC ACID TRANSPORTER PROTEIN HOMOLOG"/>
    <property type="match status" value="1"/>
</dbReference>
<evidence type="ECO:0000256" key="5">
    <source>
        <dbReference type="SAM" id="Phobius"/>
    </source>
</evidence>
<feature type="transmembrane region" description="Helical" evidence="5">
    <location>
        <begin position="358"/>
        <end position="379"/>
    </location>
</feature>
<evidence type="ECO:0000256" key="4">
    <source>
        <dbReference type="ARBA" id="ARBA00023136"/>
    </source>
</evidence>
<dbReference type="Proteomes" id="UP000538666">
    <property type="component" value="Unassembled WGS sequence"/>
</dbReference>
<comment type="subcellular location">
    <subcellularLocation>
        <location evidence="1">Membrane</location>
        <topology evidence="1">Multi-pass membrane protein</topology>
    </subcellularLocation>
</comment>
<dbReference type="RefSeq" id="WP_050058552.1">
    <property type="nucleotide sequence ID" value="NZ_JACHEK010000003.1"/>
</dbReference>
<feature type="transmembrane region" description="Helical" evidence="5">
    <location>
        <begin position="185"/>
        <end position="203"/>
    </location>
</feature>
<name>A0A841JTR9_9BACT</name>
<feature type="transmembrane region" description="Helical" evidence="5">
    <location>
        <begin position="399"/>
        <end position="418"/>
    </location>
</feature>
<proteinExistence type="predicted"/>
<feature type="transmembrane region" description="Helical" evidence="5">
    <location>
        <begin position="99"/>
        <end position="118"/>
    </location>
</feature>
<dbReference type="Pfam" id="PF00083">
    <property type="entry name" value="Sugar_tr"/>
    <property type="match status" value="1"/>
</dbReference>
<dbReference type="InterPro" id="IPR005829">
    <property type="entry name" value="Sugar_transporter_CS"/>
</dbReference>
<dbReference type="EMBL" id="JACHEK010000003">
    <property type="protein sequence ID" value="MBB6143877.1"/>
    <property type="molecule type" value="Genomic_DNA"/>
</dbReference>
<dbReference type="PANTHER" id="PTHR23508">
    <property type="entry name" value="CARBOXYLIC ACID TRANSPORTER PROTEIN HOMOLOG"/>
    <property type="match status" value="1"/>
</dbReference>
<dbReference type="GO" id="GO:0046943">
    <property type="term" value="F:carboxylic acid transmembrane transporter activity"/>
    <property type="evidence" value="ECO:0007669"/>
    <property type="project" value="TreeGrafter"/>
</dbReference>
<feature type="transmembrane region" description="Helical" evidence="5">
    <location>
        <begin position="124"/>
        <end position="145"/>
    </location>
</feature>
<dbReference type="InterPro" id="IPR020846">
    <property type="entry name" value="MFS_dom"/>
</dbReference>
<dbReference type="GO" id="GO:0005886">
    <property type="term" value="C:plasma membrane"/>
    <property type="evidence" value="ECO:0007669"/>
    <property type="project" value="TreeGrafter"/>
</dbReference>
<dbReference type="AlphaFoldDB" id="A0A841JTR9"/>
<protein>
    <submittedName>
        <fullName evidence="7">Putative MFS transporter</fullName>
    </submittedName>
</protein>
<sequence length="451" mass="49430">MVATTLLDKSQGARHSAAARIDRLPIGSFQKQIMWLVAYVFFFELGDLNNFGFAAPELRIQWKLSIATIGLITSSAFMGMFVGAIAGGWFSDKVGRKKALILTTICYSISSLLNAFAWNVPGLLVTRFLTGVGLSAMTVVAITYISEMFPAKKRGTYQGWVMTIGLFGIPFSALVAGELIPRIHYGWRLVFVFGALGLFMPLFSRRLEESPRWYENQGRFAEADKALDRIEARSIADSGPLPPLGDEPATTGKHSKFSDLFTPTYLKRTLMLIGVYVFQTLGLFGFMAWVPTLLAARGFPVVKSLLWVSIMYFGAPVGALIAAIISDKWERKYLIAITSVVIAGFGVVYGLSNAMVPIVILGFCVAMFIQTFAPLLYAYTPECYPTEIRSSGSGVAYGAGRLANSLGPMLIAFLFTHYGYKSVFVYIAATWLLVAVIITAFGPKTKDRVLA</sequence>
<evidence type="ECO:0000313" key="7">
    <source>
        <dbReference type="EMBL" id="MBB6143877.1"/>
    </source>
</evidence>
<evidence type="ECO:0000259" key="6">
    <source>
        <dbReference type="PROSITE" id="PS50850"/>
    </source>
</evidence>
<dbReference type="Gene3D" id="1.20.1250.20">
    <property type="entry name" value="MFS general substrate transporter like domains"/>
    <property type="match status" value="1"/>
</dbReference>
<comment type="caution">
    <text evidence="7">The sequence shown here is derived from an EMBL/GenBank/DDBJ whole genome shotgun (WGS) entry which is preliminary data.</text>
</comment>
<accession>A0A841JTR9</accession>
<dbReference type="CDD" id="cd17316">
    <property type="entry name" value="MFS_SV2_like"/>
    <property type="match status" value="1"/>
</dbReference>
<dbReference type="PROSITE" id="PS00216">
    <property type="entry name" value="SUGAR_TRANSPORT_1"/>
    <property type="match status" value="1"/>
</dbReference>
<keyword evidence="3 5" id="KW-1133">Transmembrane helix</keyword>
<feature type="transmembrane region" description="Helical" evidence="5">
    <location>
        <begin position="333"/>
        <end position="352"/>
    </location>
</feature>
<dbReference type="OrthoDB" id="9783823at2"/>
<feature type="transmembrane region" description="Helical" evidence="5">
    <location>
        <begin position="270"/>
        <end position="290"/>
    </location>
</feature>
<feature type="domain" description="Major facilitator superfamily (MFS) profile" evidence="6">
    <location>
        <begin position="33"/>
        <end position="446"/>
    </location>
</feature>
<dbReference type="SUPFAM" id="SSF103473">
    <property type="entry name" value="MFS general substrate transporter"/>
    <property type="match status" value="1"/>
</dbReference>